<dbReference type="AlphaFoldDB" id="A0A267H5V4"/>
<protein>
    <submittedName>
        <fullName evidence="3">Uncharacterized protein</fullName>
    </submittedName>
</protein>
<evidence type="ECO:0000313" key="4">
    <source>
        <dbReference type="Proteomes" id="UP000215902"/>
    </source>
</evidence>
<feature type="transmembrane region" description="Helical" evidence="2">
    <location>
        <begin position="133"/>
        <end position="158"/>
    </location>
</feature>
<reference evidence="3 4" key="1">
    <citation type="submission" date="2017-06" db="EMBL/GenBank/DDBJ databases">
        <title>A platform for efficient transgenesis in Macrostomum lignano, a flatworm model organism for stem cell research.</title>
        <authorList>
            <person name="Berezikov E."/>
        </authorList>
    </citation>
    <scope>NUCLEOTIDE SEQUENCE [LARGE SCALE GENOMIC DNA]</scope>
    <source>
        <strain evidence="3">DV1</strain>
        <tissue evidence="3">Whole organism</tissue>
    </source>
</reference>
<evidence type="ECO:0000256" key="2">
    <source>
        <dbReference type="SAM" id="Phobius"/>
    </source>
</evidence>
<accession>A0A267H5V4</accession>
<feature type="non-terminal residue" evidence="3">
    <location>
        <position position="1"/>
    </location>
</feature>
<proteinExistence type="predicted"/>
<gene>
    <name evidence="3" type="ORF">BOX15_Mlig020192g2</name>
</gene>
<organism evidence="3 4">
    <name type="scientific">Macrostomum lignano</name>
    <dbReference type="NCBI Taxonomy" id="282301"/>
    <lineage>
        <taxon>Eukaryota</taxon>
        <taxon>Metazoa</taxon>
        <taxon>Spiralia</taxon>
        <taxon>Lophotrochozoa</taxon>
        <taxon>Platyhelminthes</taxon>
        <taxon>Rhabditophora</taxon>
        <taxon>Macrostomorpha</taxon>
        <taxon>Macrostomida</taxon>
        <taxon>Macrostomidae</taxon>
        <taxon>Macrostomum</taxon>
    </lineage>
</organism>
<sequence length="417" mass="45249">IRNFLMKLQLIIRVFFYLCFIITIFTKSVIGYAIDPSCKIVCNSTIQYIELGCTCEPCSTIESRCSDPIKPVDYSKCKKINESMQCTEFFRRSPLVQMQSQSVSTPQPTVTSQTTVASQTTVTSTLNNSSLSWQIPVICLIGIVPGIAIVVIIVCLLCKRFKSKKTRRASDNEAGIPLNPFTDTKFNEEEKSQAKNDQTTVLNVPTNNDLELVRNSDSESMNDEASVVEPFVSVPTSVSGHQTLSINADVHQEPTPPLERASSIRESPEDSGEVHGSSSHSSVVEAAVATPVRSNSSSPNGASAAVSNVSVHCSEAFSNNLANGSSGNSSFDCGSLHEDLGSRSDGEAGARSSIRAPSGRVFRNPSSDPVHRRTMDTMDSSTQRQPVRDNLRPVLAEQTTLPVVITDNPSPPEMPHF</sequence>
<keyword evidence="2" id="KW-1133">Transmembrane helix</keyword>
<feature type="compositionally biased region" description="Low complexity" evidence="1">
    <location>
        <begin position="274"/>
        <end position="284"/>
    </location>
</feature>
<feature type="region of interest" description="Disordered" evidence="1">
    <location>
        <begin position="168"/>
        <end position="209"/>
    </location>
</feature>
<feature type="region of interest" description="Disordered" evidence="1">
    <location>
        <begin position="341"/>
        <end position="417"/>
    </location>
</feature>
<feature type="compositionally biased region" description="Basic and acidic residues" evidence="1">
    <location>
        <begin position="185"/>
        <end position="194"/>
    </location>
</feature>
<evidence type="ECO:0000313" key="3">
    <source>
        <dbReference type="EMBL" id="PAA93670.1"/>
    </source>
</evidence>
<feature type="region of interest" description="Disordered" evidence="1">
    <location>
        <begin position="247"/>
        <end position="284"/>
    </location>
</feature>
<feature type="compositionally biased region" description="Polar residues" evidence="1">
    <location>
        <begin position="195"/>
        <end position="209"/>
    </location>
</feature>
<comment type="caution">
    <text evidence="3">The sequence shown here is derived from an EMBL/GenBank/DDBJ whole genome shotgun (WGS) entry which is preliminary data.</text>
</comment>
<feature type="transmembrane region" description="Helical" evidence="2">
    <location>
        <begin position="12"/>
        <end position="34"/>
    </location>
</feature>
<dbReference type="EMBL" id="NIVC01000023">
    <property type="protein sequence ID" value="PAA93670.1"/>
    <property type="molecule type" value="Genomic_DNA"/>
</dbReference>
<keyword evidence="4" id="KW-1185">Reference proteome</keyword>
<dbReference type="Proteomes" id="UP000215902">
    <property type="component" value="Unassembled WGS sequence"/>
</dbReference>
<evidence type="ECO:0000256" key="1">
    <source>
        <dbReference type="SAM" id="MobiDB-lite"/>
    </source>
</evidence>
<name>A0A267H5V4_9PLAT</name>
<keyword evidence="2" id="KW-0472">Membrane</keyword>
<keyword evidence="2" id="KW-0812">Transmembrane</keyword>